<name>A0A0F9HDP3_9ZZZZ</name>
<feature type="non-terminal residue" evidence="1">
    <location>
        <position position="361"/>
    </location>
</feature>
<dbReference type="EMBL" id="LAZR01023063">
    <property type="protein sequence ID" value="KKL79795.1"/>
    <property type="molecule type" value="Genomic_DNA"/>
</dbReference>
<reference evidence="1" key="1">
    <citation type="journal article" date="2015" name="Nature">
        <title>Complex archaea that bridge the gap between prokaryotes and eukaryotes.</title>
        <authorList>
            <person name="Spang A."/>
            <person name="Saw J.H."/>
            <person name="Jorgensen S.L."/>
            <person name="Zaremba-Niedzwiedzka K."/>
            <person name="Martijn J."/>
            <person name="Lind A.E."/>
            <person name="van Eijk R."/>
            <person name="Schleper C."/>
            <person name="Guy L."/>
            <person name="Ettema T.J."/>
        </authorList>
    </citation>
    <scope>NUCLEOTIDE SEQUENCE</scope>
</reference>
<dbReference type="AlphaFoldDB" id="A0A0F9HDP3"/>
<organism evidence="1">
    <name type="scientific">marine sediment metagenome</name>
    <dbReference type="NCBI Taxonomy" id="412755"/>
    <lineage>
        <taxon>unclassified sequences</taxon>
        <taxon>metagenomes</taxon>
        <taxon>ecological metagenomes</taxon>
    </lineage>
</organism>
<accession>A0A0F9HDP3</accession>
<protein>
    <submittedName>
        <fullName evidence="1">Uncharacterized protein</fullName>
    </submittedName>
</protein>
<sequence length="361" mass="41396">MRVFDQVWLFRGGSYTDWTNTAFTGLSATLADNDVVYFAADDWLAGILFMGVGGSEITDFVPALWNGDEWVTMQGERVLINAAAAYTWNRAYSFQGAGALTWGKTREVPMATRSSNTWPETATAPATVTRNWYRITFPTGGPTLDTIFPLMYNTYTTVEEMAEFLGLADFNDIGQPNLDYIRRSIRDQEDWLDNYTRKSWRIRSTVDEGADFNPYGFRPRHQPVIQVTRLGLWNGSAFDILNYGRGEDYWLEPNKGMVFLTLPSFRMRYYSWLLSRYIRQPASIVLDYIWGADFETHEDAENVSWIIKRLVGTDLVRTNDETGIFRSGLEILSKGEKLQSWREEAIERADTMRAVYMTGLG</sequence>
<evidence type="ECO:0000313" key="1">
    <source>
        <dbReference type="EMBL" id="KKL79795.1"/>
    </source>
</evidence>
<comment type="caution">
    <text evidence="1">The sequence shown here is derived from an EMBL/GenBank/DDBJ whole genome shotgun (WGS) entry which is preliminary data.</text>
</comment>
<proteinExistence type="predicted"/>
<gene>
    <name evidence="1" type="ORF">LCGC14_2011220</name>
</gene>